<keyword evidence="1" id="KW-0812">Transmembrane</keyword>
<dbReference type="InterPro" id="IPR012902">
    <property type="entry name" value="N_methyl_site"/>
</dbReference>
<keyword evidence="3" id="KW-1185">Reference proteome</keyword>
<feature type="transmembrane region" description="Helical" evidence="1">
    <location>
        <begin position="12"/>
        <end position="34"/>
    </location>
</feature>
<dbReference type="PROSITE" id="PS00409">
    <property type="entry name" value="PROKAR_NTER_METHYL"/>
    <property type="match status" value="1"/>
</dbReference>
<evidence type="ECO:0000313" key="2">
    <source>
        <dbReference type="EMBL" id="MBZ2207519.1"/>
    </source>
</evidence>
<evidence type="ECO:0000313" key="3">
    <source>
        <dbReference type="Proteomes" id="UP000809349"/>
    </source>
</evidence>
<dbReference type="EMBL" id="JAFBIL020000003">
    <property type="protein sequence ID" value="MBZ2207519.1"/>
    <property type="molecule type" value="Genomic_DNA"/>
</dbReference>
<comment type="caution">
    <text evidence="2">The sequence shown here is derived from an EMBL/GenBank/DDBJ whole genome shotgun (WGS) entry which is preliminary data.</text>
</comment>
<reference evidence="2 3" key="1">
    <citation type="submission" date="2021-08" db="EMBL/GenBank/DDBJ databases">
        <title>Massilia sp. R798.</title>
        <authorList>
            <person name="Baek J.H."/>
            <person name="Jung H.S."/>
            <person name="Kim K.R."/>
            <person name="Jeon C.O."/>
        </authorList>
    </citation>
    <scope>NUCLEOTIDE SEQUENCE [LARGE SCALE GENOMIC DNA]</scope>
    <source>
        <strain evidence="2 3">R798</strain>
    </source>
</reference>
<protein>
    <submittedName>
        <fullName evidence="2">Prepilin-type N-terminal cleavage/methylation domain-containing protein</fullName>
    </submittedName>
</protein>
<dbReference type="RefSeq" id="WP_223468005.1">
    <property type="nucleotide sequence ID" value="NZ_JAFBIL020000003.1"/>
</dbReference>
<keyword evidence="1" id="KW-1133">Transmembrane helix</keyword>
<dbReference type="Proteomes" id="UP000809349">
    <property type="component" value="Unassembled WGS sequence"/>
</dbReference>
<evidence type="ECO:0000256" key="1">
    <source>
        <dbReference type="SAM" id="Phobius"/>
    </source>
</evidence>
<keyword evidence="1" id="KW-0472">Membrane</keyword>
<gene>
    <name evidence="2" type="ORF">I4X03_009635</name>
</gene>
<sequence>MSIKTGQQRGVTLIELVMFIVIIGVALAALLQVLNFTTRNSADPVRQKQALMIAESLLEEVRLAGFTYCDPTDPKTTQATGAADCNIRESFGQGTGGEPIGTRPYDNINDYVDTAGVAKAAFDNANGKLTDLNGNVMDVDGYTATVTVRPAVLNGIGATGTSADTDVLRITVEVAYDGTTLALDTYRTRYAPTFP</sequence>
<name>A0ABS7SMW8_9BURK</name>
<dbReference type="Pfam" id="PF07963">
    <property type="entry name" value="N_methyl"/>
    <property type="match status" value="1"/>
</dbReference>
<accession>A0ABS7SMW8</accession>
<organism evidence="2 3">
    <name type="scientific">Massilia soli</name>
    <dbReference type="NCBI Taxonomy" id="2792854"/>
    <lineage>
        <taxon>Bacteria</taxon>
        <taxon>Pseudomonadati</taxon>
        <taxon>Pseudomonadota</taxon>
        <taxon>Betaproteobacteria</taxon>
        <taxon>Burkholderiales</taxon>
        <taxon>Oxalobacteraceae</taxon>
        <taxon>Telluria group</taxon>
        <taxon>Massilia</taxon>
    </lineage>
</organism>
<proteinExistence type="predicted"/>